<keyword evidence="3" id="KW-1185">Reference proteome</keyword>
<proteinExistence type="predicted"/>
<dbReference type="EnsemblPlants" id="TuG1812G0600001500.01.T01">
    <property type="protein sequence ID" value="TuG1812G0600001500.01.T01.cds421546"/>
    <property type="gene ID" value="TuG1812G0600001500.01"/>
</dbReference>
<dbReference type="AlphaFoldDB" id="A0A8R7UQ12"/>
<accession>A0A8R7UQ12</accession>
<dbReference type="Gramene" id="TuG1812G0600001500.01.T01">
    <property type="protein sequence ID" value="TuG1812G0600001500.01.T01.cds421546"/>
    <property type="gene ID" value="TuG1812G0600001500.01"/>
</dbReference>
<evidence type="ECO:0000256" key="1">
    <source>
        <dbReference type="SAM" id="MobiDB-lite"/>
    </source>
</evidence>
<evidence type="ECO:0000313" key="2">
    <source>
        <dbReference type="EnsemblPlants" id="TuG1812G0600001500.01.T01.cds421546"/>
    </source>
</evidence>
<protein>
    <submittedName>
        <fullName evidence="2">Uncharacterized protein</fullName>
    </submittedName>
</protein>
<reference evidence="3" key="1">
    <citation type="journal article" date="2013" name="Nature">
        <title>Draft genome of the wheat A-genome progenitor Triticum urartu.</title>
        <authorList>
            <person name="Ling H.Q."/>
            <person name="Zhao S."/>
            <person name="Liu D."/>
            <person name="Wang J."/>
            <person name="Sun H."/>
            <person name="Zhang C."/>
            <person name="Fan H."/>
            <person name="Li D."/>
            <person name="Dong L."/>
            <person name="Tao Y."/>
            <person name="Gao C."/>
            <person name="Wu H."/>
            <person name="Li Y."/>
            <person name="Cui Y."/>
            <person name="Guo X."/>
            <person name="Zheng S."/>
            <person name="Wang B."/>
            <person name="Yu K."/>
            <person name="Liang Q."/>
            <person name="Yang W."/>
            <person name="Lou X."/>
            <person name="Chen J."/>
            <person name="Feng M."/>
            <person name="Jian J."/>
            <person name="Zhang X."/>
            <person name="Luo G."/>
            <person name="Jiang Y."/>
            <person name="Liu J."/>
            <person name="Wang Z."/>
            <person name="Sha Y."/>
            <person name="Zhang B."/>
            <person name="Wu H."/>
            <person name="Tang D."/>
            <person name="Shen Q."/>
            <person name="Xue P."/>
            <person name="Zou S."/>
            <person name="Wang X."/>
            <person name="Liu X."/>
            <person name="Wang F."/>
            <person name="Yang Y."/>
            <person name="An X."/>
            <person name="Dong Z."/>
            <person name="Zhang K."/>
            <person name="Zhang X."/>
            <person name="Luo M.C."/>
            <person name="Dvorak J."/>
            <person name="Tong Y."/>
            <person name="Wang J."/>
            <person name="Yang H."/>
            <person name="Li Z."/>
            <person name="Wang D."/>
            <person name="Zhang A."/>
            <person name="Wang J."/>
        </authorList>
    </citation>
    <scope>NUCLEOTIDE SEQUENCE</scope>
    <source>
        <strain evidence="3">cv. G1812</strain>
    </source>
</reference>
<feature type="compositionally biased region" description="Polar residues" evidence="1">
    <location>
        <begin position="21"/>
        <end position="48"/>
    </location>
</feature>
<name>A0A8R7UQ12_TRIUA</name>
<reference evidence="2" key="2">
    <citation type="submission" date="2018-03" db="EMBL/GenBank/DDBJ databases">
        <title>The Triticum urartu genome reveals the dynamic nature of wheat genome evolution.</title>
        <authorList>
            <person name="Ling H."/>
            <person name="Ma B."/>
            <person name="Shi X."/>
            <person name="Liu H."/>
            <person name="Dong L."/>
            <person name="Sun H."/>
            <person name="Cao Y."/>
            <person name="Gao Q."/>
            <person name="Zheng S."/>
            <person name="Li Y."/>
            <person name="Yu Y."/>
            <person name="Du H."/>
            <person name="Qi M."/>
            <person name="Li Y."/>
            <person name="Yu H."/>
            <person name="Cui Y."/>
            <person name="Wang N."/>
            <person name="Chen C."/>
            <person name="Wu H."/>
            <person name="Zhao Y."/>
            <person name="Zhang J."/>
            <person name="Li Y."/>
            <person name="Zhou W."/>
            <person name="Zhang B."/>
            <person name="Hu W."/>
            <person name="Eijk M."/>
            <person name="Tang J."/>
            <person name="Witsenboer H."/>
            <person name="Zhao S."/>
            <person name="Li Z."/>
            <person name="Zhang A."/>
            <person name="Wang D."/>
            <person name="Liang C."/>
        </authorList>
    </citation>
    <scope>NUCLEOTIDE SEQUENCE [LARGE SCALE GENOMIC DNA]</scope>
    <source>
        <strain evidence="2">cv. G1812</strain>
    </source>
</reference>
<feature type="region of interest" description="Disordered" evidence="1">
    <location>
        <begin position="1"/>
        <end position="58"/>
    </location>
</feature>
<reference evidence="2" key="3">
    <citation type="submission" date="2022-06" db="UniProtKB">
        <authorList>
            <consortium name="EnsemblPlants"/>
        </authorList>
    </citation>
    <scope>IDENTIFICATION</scope>
</reference>
<evidence type="ECO:0000313" key="3">
    <source>
        <dbReference type="Proteomes" id="UP000015106"/>
    </source>
</evidence>
<dbReference type="Proteomes" id="UP000015106">
    <property type="component" value="Chromosome 6"/>
</dbReference>
<sequence>MQDAPGNSDDSPDSFVPRPTSPCTSLSQRTTGDAFSSTPETTAVQIRRTSGEEISPLP</sequence>
<organism evidence="2 3">
    <name type="scientific">Triticum urartu</name>
    <name type="common">Red wild einkorn</name>
    <name type="synonym">Crithodium urartu</name>
    <dbReference type="NCBI Taxonomy" id="4572"/>
    <lineage>
        <taxon>Eukaryota</taxon>
        <taxon>Viridiplantae</taxon>
        <taxon>Streptophyta</taxon>
        <taxon>Embryophyta</taxon>
        <taxon>Tracheophyta</taxon>
        <taxon>Spermatophyta</taxon>
        <taxon>Magnoliopsida</taxon>
        <taxon>Liliopsida</taxon>
        <taxon>Poales</taxon>
        <taxon>Poaceae</taxon>
        <taxon>BOP clade</taxon>
        <taxon>Pooideae</taxon>
        <taxon>Triticodae</taxon>
        <taxon>Triticeae</taxon>
        <taxon>Triticinae</taxon>
        <taxon>Triticum</taxon>
    </lineage>
</organism>